<gene>
    <name evidence="2" type="ORF">DUI87_16868</name>
</gene>
<organism evidence="2 3">
    <name type="scientific">Hirundo rustica rustica</name>
    <dbReference type="NCBI Taxonomy" id="333673"/>
    <lineage>
        <taxon>Eukaryota</taxon>
        <taxon>Metazoa</taxon>
        <taxon>Chordata</taxon>
        <taxon>Craniata</taxon>
        <taxon>Vertebrata</taxon>
        <taxon>Euteleostomi</taxon>
        <taxon>Archelosauria</taxon>
        <taxon>Archosauria</taxon>
        <taxon>Dinosauria</taxon>
        <taxon>Saurischia</taxon>
        <taxon>Theropoda</taxon>
        <taxon>Coelurosauria</taxon>
        <taxon>Aves</taxon>
        <taxon>Neognathae</taxon>
        <taxon>Neoaves</taxon>
        <taxon>Telluraves</taxon>
        <taxon>Australaves</taxon>
        <taxon>Passeriformes</taxon>
        <taxon>Sylvioidea</taxon>
        <taxon>Hirundinidae</taxon>
        <taxon>Hirundo</taxon>
    </lineage>
</organism>
<protein>
    <recommendedName>
        <fullName evidence="4">Reverse transcriptase domain-containing protein</fullName>
    </recommendedName>
</protein>
<keyword evidence="3" id="KW-1185">Reference proteome</keyword>
<sequence>MISLFKFESIFSHTSVNFIKIRTCLTNLVAFCARMITTVVKGRARGVIYLDFCTAFDTVSHNGLSLNWRKKDLVGGLFGGRIGWMVTSTGQWSTTQSPNGHQCGPEDLDNDLTLRTK</sequence>
<evidence type="ECO:0008006" key="4">
    <source>
        <dbReference type="Google" id="ProtNLM"/>
    </source>
</evidence>
<dbReference type="Proteomes" id="UP000269221">
    <property type="component" value="Unassembled WGS sequence"/>
</dbReference>
<dbReference type="EMBL" id="QRBI01000120">
    <property type="protein sequence ID" value="RMC07403.1"/>
    <property type="molecule type" value="Genomic_DNA"/>
</dbReference>
<evidence type="ECO:0000256" key="1">
    <source>
        <dbReference type="SAM" id="MobiDB-lite"/>
    </source>
</evidence>
<feature type="compositionally biased region" description="Polar residues" evidence="1">
    <location>
        <begin position="90"/>
        <end position="100"/>
    </location>
</feature>
<name>A0A3M0K2M6_HIRRU</name>
<accession>A0A3M0K2M6</accession>
<evidence type="ECO:0000313" key="3">
    <source>
        <dbReference type="Proteomes" id="UP000269221"/>
    </source>
</evidence>
<proteinExistence type="predicted"/>
<reference evidence="2 3" key="1">
    <citation type="submission" date="2018-07" db="EMBL/GenBank/DDBJ databases">
        <title>A high quality draft genome assembly of the barn swallow (H. rustica rustica).</title>
        <authorList>
            <person name="Formenti G."/>
            <person name="Chiara M."/>
            <person name="Poveda L."/>
            <person name="Francoijs K.-J."/>
            <person name="Bonisoli-Alquati A."/>
            <person name="Canova L."/>
            <person name="Gianfranceschi L."/>
            <person name="Horner D.S."/>
            <person name="Saino N."/>
        </authorList>
    </citation>
    <scope>NUCLEOTIDE SEQUENCE [LARGE SCALE GENOMIC DNA]</scope>
    <source>
        <strain evidence="2">Chelidonia</strain>
        <tissue evidence="2">Blood</tissue>
    </source>
</reference>
<evidence type="ECO:0000313" key="2">
    <source>
        <dbReference type="EMBL" id="RMC07403.1"/>
    </source>
</evidence>
<comment type="caution">
    <text evidence="2">The sequence shown here is derived from an EMBL/GenBank/DDBJ whole genome shotgun (WGS) entry which is preliminary data.</text>
</comment>
<dbReference type="AlphaFoldDB" id="A0A3M0K2M6"/>
<feature type="region of interest" description="Disordered" evidence="1">
    <location>
        <begin position="90"/>
        <end position="117"/>
    </location>
</feature>